<accession>A0A8J2J3M5</accession>
<evidence type="ECO:0000313" key="8">
    <source>
        <dbReference type="EMBL" id="CAG7687646.1"/>
    </source>
</evidence>
<dbReference type="InterPro" id="IPR001841">
    <property type="entry name" value="Znf_RING"/>
</dbReference>
<feature type="coiled-coil region" evidence="5">
    <location>
        <begin position="201"/>
        <end position="270"/>
    </location>
</feature>
<keyword evidence="5" id="KW-0175">Coiled coil</keyword>
<keyword evidence="3" id="KW-0862">Zinc</keyword>
<dbReference type="GO" id="GO:0005634">
    <property type="term" value="C:nucleus"/>
    <property type="evidence" value="ECO:0007669"/>
    <property type="project" value="InterPro"/>
</dbReference>
<dbReference type="SMART" id="SM00184">
    <property type="entry name" value="RING"/>
    <property type="match status" value="1"/>
</dbReference>
<evidence type="ECO:0000256" key="3">
    <source>
        <dbReference type="ARBA" id="ARBA00022833"/>
    </source>
</evidence>
<keyword evidence="2 4" id="KW-0863">Zinc-finger</keyword>
<dbReference type="Pfam" id="PF00097">
    <property type="entry name" value="zf-C3HC4"/>
    <property type="match status" value="1"/>
</dbReference>
<dbReference type="GO" id="GO:0016567">
    <property type="term" value="P:protein ubiquitination"/>
    <property type="evidence" value="ECO:0007669"/>
    <property type="project" value="InterPro"/>
</dbReference>
<feature type="coiled-coil region" evidence="5">
    <location>
        <begin position="97"/>
        <end position="169"/>
    </location>
</feature>
<keyword evidence="1" id="KW-0479">Metal-binding</keyword>
<feature type="compositionally biased region" description="Polar residues" evidence="6">
    <location>
        <begin position="327"/>
        <end position="350"/>
    </location>
</feature>
<keyword evidence="9" id="KW-1185">Reference proteome</keyword>
<evidence type="ECO:0000256" key="2">
    <source>
        <dbReference type="ARBA" id="ARBA00022771"/>
    </source>
</evidence>
<evidence type="ECO:0000313" key="9">
    <source>
        <dbReference type="Proteomes" id="UP000708208"/>
    </source>
</evidence>
<dbReference type="PROSITE" id="PS50089">
    <property type="entry name" value="ZF_RING_2"/>
    <property type="match status" value="1"/>
</dbReference>
<dbReference type="GO" id="GO:0036297">
    <property type="term" value="P:interstrand cross-link repair"/>
    <property type="evidence" value="ECO:0007669"/>
    <property type="project" value="InterPro"/>
</dbReference>
<dbReference type="EMBL" id="CAJVCH010019807">
    <property type="protein sequence ID" value="CAG7687646.1"/>
    <property type="molecule type" value="Genomic_DNA"/>
</dbReference>
<evidence type="ECO:0000256" key="4">
    <source>
        <dbReference type="PROSITE-ProRule" id="PRU00175"/>
    </source>
</evidence>
<dbReference type="OrthoDB" id="6105938at2759"/>
<evidence type="ECO:0000256" key="6">
    <source>
        <dbReference type="SAM" id="MobiDB-lite"/>
    </source>
</evidence>
<name>A0A8J2J3M5_9HEXA</name>
<dbReference type="GO" id="GO:0004842">
    <property type="term" value="F:ubiquitin-protein transferase activity"/>
    <property type="evidence" value="ECO:0007669"/>
    <property type="project" value="InterPro"/>
</dbReference>
<sequence length="414" mass="46561">MSFSCPICSDSLARVPGDPSNTEGARISCAPCGHLFHAFCIQKWLGGNLATSSQCPCCRVAIPRKKCLPLYPTVHEDSILDESGDAGVGQCYHGPLLDDLRLKVQKLERELVQSTQLNNTLSEDYERNQRKLRSERIKYEQLLIKCKQMESLETYSEELKAKLNIAQGELNSLRAFQSVIESVRNDIEYKEQDYSLTRESLEDLKTIKAVLTRELKSARSTHKESLRVQDNLRVESRRAKNEIVKLKNDKEELENHVAILSMELGELQKKPVQDTFGKNSSPSLRPNRKRKSERDNELSNQVESCVGVSPEVDDDVMIFKPFHQGRQHGSSKLGQNKSSNDLNTAFTTSKSPEKTMERDTVFDIASRGFSSNLKASLPGLSVTPTSSYRRTGPISGIGIPKPPKVLKYKSRNKT</sequence>
<feature type="region of interest" description="Disordered" evidence="6">
    <location>
        <begin position="325"/>
        <end position="354"/>
    </location>
</feature>
<gene>
    <name evidence="8" type="ORF">AFUS01_LOCUS3309</name>
</gene>
<evidence type="ECO:0000259" key="7">
    <source>
        <dbReference type="PROSITE" id="PS50089"/>
    </source>
</evidence>
<feature type="compositionally biased region" description="Basic residues" evidence="6">
    <location>
        <begin position="404"/>
        <end position="414"/>
    </location>
</feature>
<feature type="domain" description="RING-type" evidence="7">
    <location>
        <begin position="5"/>
        <end position="59"/>
    </location>
</feature>
<dbReference type="AlphaFoldDB" id="A0A8J2J3M5"/>
<evidence type="ECO:0000256" key="5">
    <source>
        <dbReference type="SAM" id="Coils"/>
    </source>
</evidence>
<comment type="caution">
    <text evidence="8">The sequence shown here is derived from an EMBL/GenBank/DDBJ whole genome shotgun (WGS) entry which is preliminary data.</text>
</comment>
<dbReference type="InterPro" id="IPR037381">
    <property type="entry name" value="RFWD3"/>
</dbReference>
<dbReference type="GO" id="GO:0008270">
    <property type="term" value="F:zinc ion binding"/>
    <property type="evidence" value="ECO:0007669"/>
    <property type="project" value="UniProtKB-KW"/>
</dbReference>
<feature type="region of interest" description="Disordered" evidence="6">
    <location>
        <begin position="270"/>
        <end position="302"/>
    </location>
</feature>
<dbReference type="PANTHER" id="PTHR16047:SF7">
    <property type="entry name" value="E3 UBIQUITIN-PROTEIN LIGASE RFWD3"/>
    <property type="match status" value="1"/>
</dbReference>
<feature type="region of interest" description="Disordered" evidence="6">
    <location>
        <begin position="376"/>
        <end position="414"/>
    </location>
</feature>
<dbReference type="PANTHER" id="PTHR16047">
    <property type="entry name" value="RFWD3 PROTEIN"/>
    <property type="match status" value="1"/>
</dbReference>
<dbReference type="InterPro" id="IPR018957">
    <property type="entry name" value="Znf_C3HC4_RING-type"/>
</dbReference>
<reference evidence="8" key="1">
    <citation type="submission" date="2021-06" db="EMBL/GenBank/DDBJ databases">
        <authorList>
            <person name="Hodson N. C."/>
            <person name="Mongue J. A."/>
            <person name="Jaron S. K."/>
        </authorList>
    </citation>
    <scope>NUCLEOTIDE SEQUENCE</scope>
</reference>
<proteinExistence type="predicted"/>
<evidence type="ECO:0000256" key="1">
    <source>
        <dbReference type="ARBA" id="ARBA00022723"/>
    </source>
</evidence>
<organism evidence="8 9">
    <name type="scientific">Allacma fusca</name>
    <dbReference type="NCBI Taxonomy" id="39272"/>
    <lineage>
        <taxon>Eukaryota</taxon>
        <taxon>Metazoa</taxon>
        <taxon>Ecdysozoa</taxon>
        <taxon>Arthropoda</taxon>
        <taxon>Hexapoda</taxon>
        <taxon>Collembola</taxon>
        <taxon>Symphypleona</taxon>
        <taxon>Sminthuridae</taxon>
        <taxon>Allacma</taxon>
    </lineage>
</organism>
<dbReference type="Proteomes" id="UP000708208">
    <property type="component" value="Unassembled WGS sequence"/>
</dbReference>
<protein>
    <recommendedName>
        <fullName evidence="7">RING-type domain-containing protein</fullName>
    </recommendedName>
</protein>